<dbReference type="InterPro" id="IPR009057">
    <property type="entry name" value="Homeodomain-like_sf"/>
</dbReference>
<dbReference type="Gene3D" id="1.10.10.60">
    <property type="entry name" value="Homeodomain-like"/>
    <property type="match status" value="2"/>
</dbReference>
<dbReference type="InterPro" id="IPR018060">
    <property type="entry name" value="HTH_AraC"/>
</dbReference>
<dbReference type="InterPro" id="IPR018062">
    <property type="entry name" value="HTH_AraC-typ_CS"/>
</dbReference>
<dbReference type="InterPro" id="IPR011051">
    <property type="entry name" value="RmlC_Cupin_sf"/>
</dbReference>
<dbReference type="InterPro" id="IPR050204">
    <property type="entry name" value="AraC_XylS_family_regulators"/>
</dbReference>
<name>A0ABS8G9N8_9ALTE</name>
<organism evidence="5 6">
    <name type="scientific">Fluctibacter halophilus</name>
    <dbReference type="NCBI Taxonomy" id="226011"/>
    <lineage>
        <taxon>Bacteria</taxon>
        <taxon>Pseudomonadati</taxon>
        <taxon>Pseudomonadota</taxon>
        <taxon>Gammaproteobacteria</taxon>
        <taxon>Alteromonadales</taxon>
        <taxon>Alteromonadaceae</taxon>
        <taxon>Fluctibacter</taxon>
    </lineage>
</organism>
<evidence type="ECO:0000256" key="3">
    <source>
        <dbReference type="ARBA" id="ARBA00023163"/>
    </source>
</evidence>
<dbReference type="SUPFAM" id="SSF51182">
    <property type="entry name" value="RmlC-like cupins"/>
    <property type="match status" value="1"/>
</dbReference>
<dbReference type="InterPro" id="IPR014710">
    <property type="entry name" value="RmlC-like_jellyroll"/>
</dbReference>
<dbReference type="InterPro" id="IPR003313">
    <property type="entry name" value="AraC-bd"/>
</dbReference>
<keyword evidence="6" id="KW-1185">Reference proteome</keyword>
<dbReference type="PANTHER" id="PTHR46796">
    <property type="entry name" value="HTH-TYPE TRANSCRIPTIONAL ACTIVATOR RHAS-RELATED"/>
    <property type="match status" value="1"/>
</dbReference>
<evidence type="ECO:0000313" key="5">
    <source>
        <dbReference type="EMBL" id="MCC2616530.1"/>
    </source>
</evidence>
<dbReference type="Gene3D" id="2.60.120.10">
    <property type="entry name" value="Jelly Rolls"/>
    <property type="match status" value="1"/>
</dbReference>
<feature type="domain" description="HTH araC/xylS-type" evidence="4">
    <location>
        <begin position="138"/>
        <end position="235"/>
    </location>
</feature>
<keyword evidence="1" id="KW-0805">Transcription regulation</keyword>
<keyword evidence="2" id="KW-0238">DNA-binding</keyword>
<reference evidence="5 6" key="1">
    <citation type="submission" date="2021-10" db="EMBL/GenBank/DDBJ databases">
        <title>Draft genome of Aestuariibacter halophilus JC2043.</title>
        <authorList>
            <person name="Emsley S.A."/>
            <person name="Pfannmuller K.M."/>
            <person name="Ushijima B."/>
            <person name="Saw J.H."/>
            <person name="Videau P."/>
        </authorList>
    </citation>
    <scope>NUCLEOTIDE SEQUENCE [LARGE SCALE GENOMIC DNA]</scope>
    <source>
        <strain evidence="5 6">JC2043</strain>
    </source>
</reference>
<dbReference type="Proteomes" id="UP001520878">
    <property type="component" value="Unassembled WGS sequence"/>
</dbReference>
<evidence type="ECO:0000313" key="6">
    <source>
        <dbReference type="Proteomes" id="UP001520878"/>
    </source>
</evidence>
<sequence>MRNQLSIRSYSTRPVSHAHDFHQLVLPLRGVINIHVGEFEGRVAPGECVVVRAGQEHRFTAEREARFVVADMDTLPDNLTTSQRVVFAISAALVRYLTFVQTQLQHQLHPQLEQSMYQTFFWLLSEQALRPKVDDRINGVLAHIEQHLAEPLRISQLAAVACLSDTQFKKVFKQQTGVTVMQYITALRMDKAQALLTHTDYPLHIIGEQVGYPEPAAFSRAFSRQVGLPPTRFKR</sequence>
<dbReference type="RefSeq" id="WP_229159950.1">
    <property type="nucleotide sequence ID" value="NZ_JAJEWP010000002.1"/>
</dbReference>
<dbReference type="Pfam" id="PF12833">
    <property type="entry name" value="HTH_18"/>
    <property type="match status" value="1"/>
</dbReference>
<proteinExistence type="predicted"/>
<gene>
    <name evidence="5" type="ORF">LJ739_09785</name>
</gene>
<evidence type="ECO:0000259" key="4">
    <source>
        <dbReference type="PROSITE" id="PS01124"/>
    </source>
</evidence>
<dbReference type="EMBL" id="JAJEWP010000002">
    <property type="protein sequence ID" value="MCC2616530.1"/>
    <property type="molecule type" value="Genomic_DNA"/>
</dbReference>
<comment type="caution">
    <text evidence="5">The sequence shown here is derived from an EMBL/GenBank/DDBJ whole genome shotgun (WGS) entry which is preliminary data.</text>
</comment>
<evidence type="ECO:0000256" key="1">
    <source>
        <dbReference type="ARBA" id="ARBA00023015"/>
    </source>
</evidence>
<accession>A0ABS8G9N8</accession>
<dbReference type="SMART" id="SM00342">
    <property type="entry name" value="HTH_ARAC"/>
    <property type="match status" value="1"/>
</dbReference>
<dbReference type="PROSITE" id="PS01124">
    <property type="entry name" value="HTH_ARAC_FAMILY_2"/>
    <property type="match status" value="1"/>
</dbReference>
<dbReference type="SUPFAM" id="SSF46689">
    <property type="entry name" value="Homeodomain-like"/>
    <property type="match status" value="2"/>
</dbReference>
<dbReference type="PROSITE" id="PS00041">
    <property type="entry name" value="HTH_ARAC_FAMILY_1"/>
    <property type="match status" value="1"/>
</dbReference>
<dbReference type="PANTHER" id="PTHR46796:SF10">
    <property type="entry name" value="TRANSCRIPTIONAL ACTIVATOR FEAR"/>
    <property type="match status" value="1"/>
</dbReference>
<protein>
    <submittedName>
        <fullName evidence="5">AraC family transcriptional regulator</fullName>
    </submittedName>
</protein>
<dbReference type="Pfam" id="PF02311">
    <property type="entry name" value="AraC_binding"/>
    <property type="match status" value="1"/>
</dbReference>
<keyword evidence="3" id="KW-0804">Transcription</keyword>
<evidence type="ECO:0000256" key="2">
    <source>
        <dbReference type="ARBA" id="ARBA00023125"/>
    </source>
</evidence>